<feature type="domain" description="PBP" evidence="2">
    <location>
        <begin position="32"/>
        <end position="274"/>
    </location>
</feature>
<dbReference type="PANTHER" id="PTHR30570:SF1">
    <property type="entry name" value="PHOSPHATE-BINDING PROTEIN PSTS"/>
    <property type="match status" value="1"/>
</dbReference>
<evidence type="ECO:0000256" key="1">
    <source>
        <dbReference type="ARBA" id="ARBA00022729"/>
    </source>
</evidence>
<dbReference type="PROSITE" id="PS51257">
    <property type="entry name" value="PROKAR_LIPOPROTEIN"/>
    <property type="match status" value="1"/>
</dbReference>
<dbReference type="RefSeq" id="WP_129004245.1">
    <property type="nucleotide sequence ID" value="NZ_SDHZ01000002.1"/>
</dbReference>
<dbReference type="PANTHER" id="PTHR30570">
    <property type="entry name" value="PERIPLASMIC PHOSPHATE BINDING COMPONENT OF PHOSPHATE ABC TRANSPORTER"/>
    <property type="match status" value="1"/>
</dbReference>
<proteinExistence type="predicted"/>
<organism evidence="3 4">
    <name type="scientific">Filimonas effusa</name>
    <dbReference type="NCBI Taxonomy" id="2508721"/>
    <lineage>
        <taxon>Bacteria</taxon>
        <taxon>Pseudomonadati</taxon>
        <taxon>Bacteroidota</taxon>
        <taxon>Chitinophagia</taxon>
        <taxon>Chitinophagales</taxon>
        <taxon>Chitinophagaceae</taxon>
        <taxon>Filimonas</taxon>
    </lineage>
</organism>
<comment type="caution">
    <text evidence="3">The sequence shown here is derived from an EMBL/GenBank/DDBJ whole genome shotgun (WGS) entry which is preliminary data.</text>
</comment>
<dbReference type="Proteomes" id="UP000290545">
    <property type="component" value="Unassembled WGS sequence"/>
</dbReference>
<dbReference type="Gene3D" id="3.40.190.10">
    <property type="entry name" value="Periplasmic binding protein-like II"/>
    <property type="match status" value="2"/>
</dbReference>
<evidence type="ECO:0000259" key="2">
    <source>
        <dbReference type="Pfam" id="PF12849"/>
    </source>
</evidence>
<dbReference type="SUPFAM" id="SSF53850">
    <property type="entry name" value="Periplasmic binding protein-like II"/>
    <property type="match status" value="1"/>
</dbReference>
<gene>
    <name evidence="3" type="ORF">ESB13_13815</name>
</gene>
<keyword evidence="1" id="KW-0732">Signal</keyword>
<accession>A0A4Q1D442</accession>
<reference evidence="3 4" key="1">
    <citation type="submission" date="2019-01" db="EMBL/GenBank/DDBJ databases">
        <title>Filimonas sp. strain TTM-71.</title>
        <authorList>
            <person name="Chen W.-M."/>
        </authorList>
    </citation>
    <scope>NUCLEOTIDE SEQUENCE [LARGE SCALE GENOMIC DNA]</scope>
    <source>
        <strain evidence="3 4">TTM-71</strain>
    </source>
</reference>
<keyword evidence="4" id="KW-1185">Reference proteome</keyword>
<evidence type="ECO:0000313" key="4">
    <source>
        <dbReference type="Proteomes" id="UP000290545"/>
    </source>
</evidence>
<protein>
    <recommendedName>
        <fullName evidence="2">PBP domain-containing protein</fullName>
    </recommendedName>
</protein>
<dbReference type="Pfam" id="PF12849">
    <property type="entry name" value="PBP_like_2"/>
    <property type="match status" value="1"/>
</dbReference>
<sequence length="304" mass="33972">MIIKKIIGIAAGVIFLQSCDDSRTAGEQYYDSPKQGRIHISVDESFKPVIEEQIKVYKSAFPDAEIVPEYKSEADCFRDLQTDSTRLIIVARGLNEEEIAFYKNKLGYKPVFDVLAFDAVDLVVNIESQDTVYTMERIRRLLSGEEKKTVVVDGNNATSAVRYLMDSVLRGAKFGGNVTAAKGSKAVLEYIAADKNAVGFIGSSWFGNDQDPEQKAWNSKIKMALVECKNCEKDIFAKPSQATLSYGQYPLVRPLFYILKENSTGLGTGLINFMSLERGQLIFRRAYLVPAQMYFGVRKGDLSE</sequence>
<evidence type="ECO:0000313" key="3">
    <source>
        <dbReference type="EMBL" id="RXK83190.1"/>
    </source>
</evidence>
<dbReference type="OrthoDB" id="1450880at2"/>
<dbReference type="InterPro" id="IPR050811">
    <property type="entry name" value="Phosphate_ABC_transporter"/>
</dbReference>
<dbReference type="InterPro" id="IPR024370">
    <property type="entry name" value="PBP_domain"/>
</dbReference>
<dbReference type="EMBL" id="SDHZ01000002">
    <property type="protein sequence ID" value="RXK83190.1"/>
    <property type="molecule type" value="Genomic_DNA"/>
</dbReference>
<dbReference type="AlphaFoldDB" id="A0A4Q1D442"/>
<name>A0A4Q1D442_9BACT</name>